<keyword evidence="3" id="KW-1185">Reference proteome</keyword>
<keyword evidence="1" id="KW-1133">Transmembrane helix</keyword>
<organism evidence="2 3">
    <name type="scientific">Sulfitobacter pontiacus</name>
    <dbReference type="NCBI Taxonomy" id="60137"/>
    <lineage>
        <taxon>Bacteria</taxon>
        <taxon>Pseudomonadati</taxon>
        <taxon>Pseudomonadota</taxon>
        <taxon>Alphaproteobacteria</taxon>
        <taxon>Rhodobacterales</taxon>
        <taxon>Roseobacteraceae</taxon>
        <taxon>Sulfitobacter</taxon>
    </lineage>
</organism>
<name>A0AAX3ACI1_9RHOB</name>
<evidence type="ECO:0000256" key="1">
    <source>
        <dbReference type="SAM" id="Phobius"/>
    </source>
</evidence>
<proteinExistence type="predicted"/>
<dbReference type="AlphaFoldDB" id="A0AAX3ACI1"/>
<feature type="transmembrane region" description="Helical" evidence="1">
    <location>
        <begin position="133"/>
        <end position="155"/>
    </location>
</feature>
<keyword evidence="1" id="KW-0472">Membrane</keyword>
<reference evidence="3" key="1">
    <citation type="journal article" date="2022" name="Microorganisms">
        <title>Beyond the ABCs#Discovery of Three New Plasmid Types in Rhodobacterales (RepQ, RepY, RepW).</title>
        <authorList>
            <person name="Freese H.M."/>
            <person name="Ringel V."/>
            <person name="Overmann J."/>
            <person name="Petersen J."/>
        </authorList>
    </citation>
    <scope>NUCLEOTIDE SEQUENCE [LARGE SCALE GENOMIC DNA]</scope>
    <source>
        <strain evidence="3">DSM 110277</strain>
    </source>
</reference>
<feature type="transmembrane region" description="Helical" evidence="1">
    <location>
        <begin position="74"/>
        <end position="101"/>
    </location>
</feature>
<dbReference type="RefSeq" id="WP_243250216.1">
    <property type="nucleotide sequence ID" value="NZ_CP084959.1"/>
</dbReference>
<feature type="transmembrane region" description="Helical" evidence="1">
    <location>
        <begin position="44"/>
        <end position="62"/>
    </location>
</feature>
<keyword evidence="1" id="KW-0812">Transmembrane</keyword>
<dbReference type="Proteomes" id="UP000830781">
    <property type="component" value="Chromosome"/>
</dbReference>
<evidence type="ECO:0000313" key="2">
    <source>
        <dbReference type="EMBL" id="UOA23579.1"/>
    </source>
</evidence>
<accession>A0AAX3ACI1</accession>
<sequence>MQEVFDQSTRNDKREKAQELQAFIAASNAAAISLSGAALKALLLLNGGAAIAMLGFVATMATGDRASLLDLSEVVSVLQVFALGAGLAVLATGFAYVVMYFQAAVAQSFDLTDEPPFYTNGNKTTLLARVYKIFHVFSVLTAFASLGSFGLGVMWTGGIVSIAGM</sequence>
<dbReference type="EMBL" id="CP084959">
    <property type="protein sequence ID" value="UOA23579.1"/>
    <property type="molecule type" value="Genomic_DNA"/>
</dbReference>
<evidence type="ECO:0000313" key="3">
    <source>
        <dbReference type="Proteomes" id="UP000830781"/>
    </source>
</evidence>
<gene>
    <name evidence="2" type="ORF">DSM110277_02008</name>
</gene>
<protein>
    <submittedName>
        <fullName evidence="2">Uncharacterized protein</fullName>
    </submittedName>
</protein>